<evidence type="ECO:0000256" key="2">
    <source>
        <dbReference type="ARBA" id="ARBA00004496"/>
    </source>
</evidence>
<evidence type="ECO:0000313" key="12">
    <source>
        <dbReference type="Proteomes" id="UP000824782"/>
    </source>
</evidence>
<dbReference type="InterPro" id="IPR057672">
    <property type="entry name" value="TPR_IPO4/5"/>
</dbReference>
<feature type="compositionally biased region" description="Acidic residues" evidence="9">
    <location>
        <begin position="308"/>
        <end position="324"/>
    </location>
</feature>
<dbReference type="InterPro" id="IPR001494">
    <property type="entry name" value="Importin-beta_N"/>
</dbReference>
<accession>A0AAV7DF80</accession>
<dbReference type="InterPro" id="IPR040122">
    <property type="entry name" value="Importin_beta"/>
</dbReference>
<dbReference type="Pfam" id="PF25780">
    <property type="entry name" value="TPR_IPO5"/>
    <property type="match status" value="1"/>
</dbReference>
<sequence>MANILEAILTSLLQPDNAVIQQATAQLKEAVKDPLFIPALCDVLRGAQDPQIRQFAAVVLRRRLIKRWKVMPVEQQTSVKSLLLEAIAKEPEHKVRYAVAQIAAVIVRNEKLERWPQFIQFVLQASRSNVPEQRQVGLLLLRCALDLAPGTFRPHFPDLIKLFNQTLADLQNGPLLFYTVQSITSIVPELVGNETNLLRSLIPKLVITIKQLIQINEVQACEAMEVFDELMESEVSVIVHYLSEVIHFCLEIAVNKSLSDNLRVKALYCIRFLIKLKSKSILKQKLLPQILNAIFPIMCAEPPPGQLDPEDEDDDDDELLEDESEIQRPKNYAVQVIDILALHLPPEKLFPQLTPLMEPCLLSSNPYERKAGLMCLAVLSEGCADHIRNKHLQSMLQLVCQAITDENHVVRNAALYALGQFSEHLQPEISNYSDSVLPLLFEYLSRVDPSYTAHLTKAYYALENFVENLGSKIEPYLPTLMERILGSLSNSDNVRLKELSVSALGAIANGAEQLLCPYFSSIMEVLKVHLVQTAEEGRPVQIQCLETLGVLVYTLGKETFLPLAEDCCHLGLNLCDRIDDPNIRSCAYSLFSALSEVMEENISHHLEKITTMMLMSLKSTEGIVIQYTENHSFLLFDDEADEEDVAIHDEDEEEGDPDIEGFIVKNAFVDEKEAACSSLGEIALHASSSFFPYLDSCFQEVFKHIESLHNSVRKSAYEALGKFVRAVHLECQKKPSETNANVLHHLLGIVIPAYLRGAVQDKEREVVMTILESLNNVLKDVKEPCVRGPEELGKICDVIKAVLQSKTACQDEAEDDEDEQQAEMDAMLMEYAGEGIPLVAAAVGGSTFAPYFAGFLPLLLNKTKSSCSTAEKSFAVGTLAESIVSLGEATAQFEAQLLPALITGVHDDDNEVCSNAVFGLGVLAEHGGAAVLKNFPKLLSILSTIICSKKNPQTLDNVCGAVSRMILRHPEGVPVDQVFPVLLRSLPLKEDFEENCTVFRCIAFLYEKNPSQIAAHINDIARIFAHVLGTKQIKPDTEQTLLIVLRNLAQNFPQELQNAAMSLPVEMSSKLRTALA</sequence>
<organism evidence="11 12">
    <name type="scientific">Engystomops pustulosus</name>
    <name type="common">Tungara frog</name>
    <name type="synonym">Physalaemus pustulosus</name>
    <dbReference type="NCBI Taxonomy" id="76066"/>
    <lineage>
        <taxon>Eukaryota</taxon>
        <taxon>Metazoa</taxon>
        <taxon>Chordata</taxon>
        <taxon>Craniata</taxon>
        <taxon>Vertebrata</taxon>
        <taxon>Euteleostomi</taxon>
        <taxon>Amphibia</taxon>
        <taxon>Batrachia</taxon>
        <taxon>Anura</taxon>
        <taxon>Neobatrachia</taxon>
        <taxon>Hyloidea</taxon>
        <taxon>Leptodactylidae</taxon>
        <taxon>Leiuperinae</taxon>
        <taxon>Engystomops</taxon>
    </lineage>
</organism>
<keyword evidence="5" id="KW-0677">Repeat</keyword>
<dbReference type="Proteomes" id="UP000824782">
    <property type="component" value="Unassembled WGS sequence"/>
</dbReference>
<keyword evidence="6" id="KW-0653">Protein transport</keyword>
<dbReference type="AlphaFoldDB" id="A0AAV7DF80"/>
<dbReference type="SUPFAM" id="SSF48371">
    <property type="entry name" value="ARM repeat"/>
    <property type="match status" value="2"/>
</dbReference>
<evidence type="ECO:0000256" key="5">
    <source>
        <dbReference type="ARBA" id="ARBA00022737"/>
    </source>
</evidence>
<evidence type="ECO:0000256" key="1">
    <source>
        <dbReference type="ARBA" id="ARBA00004123"/>
    </source>
</evidence>
<comment type="subcellular location">
    <subcellularLocation>
        <location evidence="2">Cytoplasm</location>
    </subcellularLocation>
    <subcellularLocation>
        <location evidence="1">Nucleus</location>
    </subcellularLocation>
</comment>
<proteinExistence type="predicted"/>
<dbReference type="GO" id="GO:0031267">
    <property type="term" value="F:small GTPase binding"/>
    <property type="evidence" value="ECO:0007669"/>
    <property type="project" value="InterPro"/>
</dbReference>
<keyword evidence="12" id="KW-1185">Reference proteome</keyword>
<dbReference type="InterPro" id="IPR058584">
    <property type="entry name" value="IMB1_TNPO1-like_TPR"/>
</dbReference>
<dbReference type="PROSITE" id="PS50166">
    <property type="entry name" value="IMPORTIN_B_NT"/>
    <property type="match status" value="1"/>
</dbReference>
<feature type="domain" description="Importin N-terminal" evidence="10">
    <location>
        <begin position="23"/>
        <end position="89"/>
    </location>
</feature>
<dbReference type="Pfam" id="PF03810">
    <property type="entry name" value="IBN_N"/>
    <property type="match status" value="1"/>
</dbReference>
<dbReference type="Pfam" id="PF25574">
    <property type="entry name" value="TPR_IMB1"/>
    <property type="match status" value="1"/>
</dbReference>
<protein>
    <recommendedName>
        <fullName evidence="10">Importin N-terminal domain-containing protein</fullName>
    </recommendedName>
</protein>
<dbReference type="InterPro" id="IPR016024">
    <property type="entry name" value="ARM-type_fold"/>
</dbReference>
<evidence type="ECO:0000256" key="9">
    <source>
        <dbReference type="SAM" id="MobiDB-lite"/>
    </source>
</evidence>
<evidence type="ECO:0000256" key="6">
    <source>
        <dbReference type="ARBA" id="ARBA00022927"/>
    </source>
</evidence>
<evidence type="ECO:0000256" key="4">
    <source>
        <dbReference type="ARBA" id="ARBA00022490"/>
    </source>
</evidence>
<feature type="region of interest" description="Disordered" evidence="9">
    <location>
        <begin position="305"/>
        <end position="324"/>
    </location>
</feature>
<dbReference type="EMBL" id="WNYA01000001">
    <property type="protein sequence ID" value="KAG8596095.1"/>
    <property type="molecule type" value="Genomic_DNA"/>
</dbReference>
<reference evidence="11" key="1">
    <citation type="thesis" date="2020" institute="ProQuest LLC" country="789 East Eisenhower Parkway, Ann Arbor, MI, USA">
        <title>Comparative Genomics and Chromosome Evolution.</title>
        <authorList>
            <person name="Mudd A.B."/>
        </authorList>
    </citation>
    <scope>NUCLEOTIDE SEQUENCE</scope>
    <source>
        <strain evidence="11">237g6f4</strain>
        <tissue evidence="11">Blood</tissue>
    </source>
</reference>
<evidence type="ECO:0000313" key="11">
    <source>
        <dbReference type="EMBL" id="KAG8596095.1"/>
    </source>
</evidence>
<evidence type="ECO:0000256" key="8">
    <source>
        <dbReference type="PROSITE-ProRule" id="PRU00103"/>
    </source>
</evidence>
<keyword evidence="4" id="KW-0963">Cytoplasm</keyword>
<comment type="caution">
    <text evidence="11">The sequence shown here is derived from an EMBL/GenBank/DDBJ whole genome shotgun (WGS) entry which is preliminary data.</text>
</comment>
<dbReference type="SMART" id="SM00913">
    <property type="entry name" value="IBN_N"/>
    <property type="match status" value="1"/>
</dbReference>
<feature type="repeat" description="HEAT" evidence="8">
    <location>
        <begin position="395"/>
        <end position="431"/>
    </location>
</feature>
<dbReference type="PROSITE" id="PS50077">
    <property type="entry name" value="HEAT_REPEAT"/>
    <property type="match status" value="1"/>
</dbReference>
<dbReference type="GO" id="GO:0005737">
    <property type="term" value="C:cytoplasm"/>
    <property type="evidence" value="ECO:0007669"/>
    <property type="project" value="UniProtKB-SubCell"/>
</dbReference>
<keyword evidence="7" id="KW-0539">Nucleus</keyword>
<name>A0AAV7DF80_ENGPU</name>
<dbReference type="PANTHER" id="PTHR10527">
    <property type="entry name" value="IMPORTIN BETA"/>
    <property type="match status" value="1"/>
</dbReference>
<evidence type="ECO:0000256" key="7">
    <source>
        <dbReference type="ARBA" id="ARBA00023242"/>
    </source>
</evidence>
<evidence type="ECO:0000259" key="10">
    <source>
        <dbReference type="PROSITE" id="PS50166"/>
    </source>
</evidence>
<dbReference type="Gene3D" id="1.25.10.10">
    <property type="entry name" value="Leucine-rich Repeat Variant"/>
    <property type="match status" value="1"/>
</dbReference>
<gene>
    <name evidence="11" type="ORF">GDO81_001732</name>
</gene>
<keyword evidence="3" id="KW-0813">Transport</keyword>
<dbReference type="InterPro" id="IPR021133">
    <property type="entry name" value="HEAT_type_2"/>
</dbReference>
<evidence type="ECO:0000256" key="3">
    <source>
        <dbReference type="ARBA" id="ARBA00022448"/>
    </source>
</evidence>
<dbReference type="InterPro" id="IPR011989">
    <property type="entry name" value="ARM-like"/>
</dbReference>
<dbReference type="GO" id="GO:0006606">
    <property type="term" value="P:protein import into nucleus"/>
    <property type="evidence" value="ECO:0007669"/>
    <property type="project" value="InterPro"/>
</dbReference>